<evidence type="ECO:0000313" key="1">
    <source>
        <dbReference type="EMBL" id="RAW18899.1"/>
    </source>
</evidence>
<proteinExistence type="predicted"/>
<name>A0A329R4F4_9ACTN</name>
<gene>
    <name evidence="1" type="ORF">DPM12_02295</name>
</gene>
<dbReference type="AlphaFoldDB" id="A0A329R4F4"/>
<protein>
    <submittedName>
        <fullName evidence="1">Uncharacterized protein</fullName>
    </submittedName>
</protein>
<keyword evidence="2" id="KW-1185">Reference proteome</keyword>
<dbReference type="Proteomes" id="UP000250462">
    <property type="component" value="Unassembled WGS sequence"/>
</dbReference>
<dbReference type="EMBL" id="QMIG01000001">
    <property type="protein sequence ID" value="RAW18899.1"/>
    <property type="molecule type" value="Genomic_DNA"/>
</dbReference>
<organism evidence="1 2">
    <name type="scientific">Phytoactinopolyspora halophila</name>
    <dbReference type="NCBI Taxonomy" id="1981511"/>
    <lineage>
        <taxon>Bacteria</taxon>
        <taxon>Bacillati</taxon>
        <taxon>Actinomycetota</taxon>
        <taxon>Actinomycetes</taxon>
        <taxon>Jiangellales</taxon>
        <taxon>Jiangellaceae</taxon>
        <taxon>Phytoactinopolyspora</taxon>
    </lineage>
</organism>
<reference evidence="1 2" key="1">
    <citation type="submission" date="2018-06" db="EMBL/GenBank/DDBJ databases">
        <title>Phytoactinopolyspora halophila sp. nov., a novel halophilic actinomycete isolated from a saline soil in China.</title>
        <authorList>
            <person name="Tang S.-K."/>
        </authorList>
    </citation>
    <scope>NUCLEOTIDE SEQUENCE [LARGE SCALE GENOMIC DNA]</scope>
    <source>
        <strain evidence="1 2">YIM 96934</strain>
    </source>
</reference>
<sequence>MWEWLIVYDDVELATNLYPSTISVSEFESLRPYGRIHLKYRDVSFRILRHIDTVLGICLSRHLSRFNTGLSESGLSENAIVGERIVGEWVVGERFGEGFGMGCR</sequence>
<comment type="caution">
    <text evidence="1">The sequence shown here is derived from an EMBL/GenBank/DDBJ whole genome shotgun (WGS) entry which is preliminary data.</text>
</comment>
<accession>A0A329R4F4</accession>
<evidence type="ECO:0000313" key="2">
    <source>
        <dbReference type="Proteomes" id="UP000250462"/>
    </source>
</evidence>